<feature type="domain" description="Macro" evidence="1">
    <location>
        <begin position="1"/>
        <end position="136"/>
    </location>
</feature>
<comment type="caution">
    <text evidence="2">The sequence shown here is derived from an EMBL/GenBank/DDBJ whole genome shotgun (WGS) entry which is preliminary data.</text>
</comment>
<evidence type="ECO:0000313" key="2">
    <source>
        <dbReference type="EMBL" id="GAY62074.1"/>
    </source>
</evidence>
<dbReference type="AlphaFoldDB" id="A0A2H5QBR8"/>
<keyword evidence="3" id="KW-1185">Reference proteome</keyword>
<protein>
    <recommendedName>
        <fullName evidence="1">Macro domain-containing protein</fullName>
    </recommendedName>
</protein>
<dbReference type="InterPro" id="IPR002589">
    <property type="entry name" value="Macro_dom"/>
</dbReference>
<dbReference type="PANTHER" id="PTHR11106:SF27">
    <property type="entry name" value="MACRO DOMAIN-CONTAINING PROTEIN"/>
    <property type="match status" value="1"/>
</dbReference>
<accession>A0A2H5QBR8</accession>
<dbReference type="Proteomes" id="UP000236630">
    <property type="component" value="Unassembled WGS sequence"/>
</dbReference>
<evidence type="ECO:0000259" key="1">
    <source>
        <dbReference type="PROSITE" id="PS51154"/>
    </source>
</evidence>
<gene>
    <name evidence="2" type="ORF">CUMW_214970</name>
</gene>
<sequence length="138" mass="15626">MRQQDQIFKKPVIKSQKPNLESAAHQEKQELHRGGFKLPVSHVIHTVGPVFNFHCNPEDILRSAYKNCLSVGKANNIQYIAFPAISCGVSQYPPDEAATIAISTVKEFANDFKEVHFILFTDDIYNVWLKKAKELLQG</sequence>
<name>A0A2H5QBR8_CITUN</name>
<dbReference type="SUPFAM" id="SSF52949">
    <property type="entry name" value="Macro domain-like"/>
    <property type="match status" value="1"/>
</dbReference>
<dbReference type="PANTHER" id="PTHR11106">
    <property type="entry name" value="GANGLIOSIDE INDUCED DIFFERENTIATION ASSOCIATED PROTEIN 2-RELATED"/>
    <property type="match status" value="1"/>
</dbReference>
<dbReference type="PROSITE" id="PS51154">
    <property type="entry name" value="MACRO"/>
    <property type="match status" value="1"/>
</dbReference>
<organism evidence="2 3">
    <name type="scientific">Citrus unshiu</name>
    <name type="common">Satsuma mandarin</name>
    <name type="synonym">Citrus nobilis var. unshiu</name>
    <dbReference type="NCBI Taxonomy" id="55188"/>
    <lineage>
        <taxon>Eukaryota</taxon>
        <taxon>Viridiplantae</taxon>
        <taxon>Streptophyta</taxon>
        <taxon>Embryophyta</taxon>
        <taxon>Tracheophyta</taxon>
        <taxon>Spermatophyta</taxon>
        <taxon>Magnoliopsida</taxon>
        <taxon>eudicotyledons</taxon>
        <taxon>Gunneridae</taxon>
        <taxon>Pentapetalae</taxon>
        <taxon>rosids</taxon>
        <taxon>malvids</taxon>
        <taxon>Sapindales</taxon>
        <taxon>Rutaceae</taxon>
        <taxon>Aurantioideae</taxon>
        <taxon>Citrus</taxon>
    </lineage>
</organism>
<dbReference type="Pfam" id="PF01661">
    <property type="entry name" value="Macro"/>
    <property type="match status" value="1"/>
</dbReference>
<evidence type="ECO:0000313" key="3">
    <source>
        <dbReference type="Proteomes" id="UP000236630"/>
    </source>
</evidence>
<dbReference type="EMBL" id="BDQV01000292">
    <property type="protein sequence ID" value="GAY62074.1"/>
    <property type="molecule type" value="Genomic_DNA"/>
</dbReference>
<proteinExistence type="predicted"/>
<reference evidence="2 3" key="1">
    <citation type="journal article" date="2017" name="Front. Genet.">
        <title>Draft sequencing of the heterozygous diploid genome of Satsuma (Citrus unshiu Marc.) using a hybrid assembly approach.</title>
        <authorList>
            <person name="Shimizu T."/>
            <person name="Tanizawa Y."/>
            <person name="Mochizuki T."/>
            <person name="Nagasaki H."/>
            <person name="Yoshioka T."/>
            <person name="Toyoda A."/>
            <person name="Fujiyama A."/>
            <person name="Kaminuma E."/>
            <person name="Nakamura Y."/>
        </authorList>
    </citation>
    <scope>NUCLEOTIDE SEQUENCE [LARGE SCALE GENOMIC DNA]</scope>
    <source>
        <strain evidence="3">cv. Miyagawa wase</strain>
    </source>
</reference>
<dbReference type="Gene3D" id="3.40.220.10">
    <property type="entry name" value="Leucine Aminopeptidase, subunit E, domain 1"/>
    <property type="match status" value="1"/>
</dbReference>
<dbReference type="InterPro" id="IPR043472">
    <property type="entry name" value="Macro_dom-like"/>
</dbReference>